<accession>A0A1L9NSL3</accession>
<gene>
    <name evidence="2" type="ORF">PFRI_35010</name>
</gene>
<dbReference type="STRING" id="696762.PFRI_35010"/>
<dbReference type="RefSeq" id="WP_072632004.1">
    <property type="nucleotide sequence ID" value="NZ_MLCB01000188.1"/>
</dbReference>
<protein>
    <recommendedName>
        <fullName evidence="4">Lipoprotein</fullName>
    </recommendedName>
</protein>
<feature type="chain" id="PRO_5012431268" description="Lipoprotein" evidence="1">
    <location>
        <begin position="21"/>
        <end position="120"/>
    </location>
</feature>
<dbReference type="PROSITE" id="PS51257">
    <property type="entry name" value="PROKAR_LIPOPROTEIN"/>
    <property type="match status" value="1"/>
</dbReference>
<keyword evidence="1" id="KW-0732">Signal</keyword>
<evidence type="ECO:0000313" key="3">
    <source>
        <dbReference type="Proteomes" id="UP000184514"/>
    </source>
</evidence>
<comment type="caution">
    <text evidence="2">The sequence shown here is derived from an EMBL/GenBank/DDBJ whole genome shotgun (WGS) entry which is preliminary data.</text>
</comment>
<keyword evidence="3" id="KW-1185">Reference proteome</keyword>
<dbReference type="EMBL" id="MLCB01000188">
    <property type="protein sequence ID" value="OJI92296.1"/>
    <property type="molecule type" value="Genomic_DNA"/>
</dbReference>
<feature type="signal peptide" evidence="1">
    <location>
        <begin position="1"/>
        <end position="20"/>
    </location>
</feature>
<dbReference type="Proteomes" id="UP000184514">
    <property type="component" value="Unassembled WGS sequence"/>
</dbReference>
<proteinExistence type="predicted"/>
<name>A0A1L9NSL3_9RHOB</name>
<evidence type="ECO:0000313" key="2">
    <source>
        <dbReference type="EMBL" id="OJI92296.1"/>
    </source>
</evidence>
<evidence type="ECO:0000256" key="1">
    <source>
        <dbReference type="SAM" id="SignalP"/>
    </source>
</evidence>
<reference evidence="2 3" key="1">
    <citation type="submission" date="2016-10" db="EMBL/GenBank/DDBJ databases">
        <title>Genome sequence of Planktotalea frisia SH6-1.</title>
        <authorList>
            <person name="Poehlein A."/>
            <person name="Bakenhus I."/>
            <person name="Voget S."/>
            <person name="Brinkhoff T."/>
            <person name="Simon M."/>
        </authorList>
    </citation>
    <scope>NUCLEOTIDE SEQUENCE [LARGE SCALE GENOMIC DNA]</scope>
    <source>
        <strain evidence="2 3">SH6-1</strain>
    </source>
</reference>
<organism evidence="2 3">
    <name type="scientific">Planktotalea frisia</name>
    <dbReference type="NCBI Taxonomy" id="696762"/>
    <lineage>
        <taxon>Bacteria</taxon>
        <taxon>Pseudomonadati</taxon>
        <taxon>Pseudomonadota</taxon>
        <taxon>Alphaproteobacteria</taxon>
        <taxon>Rhodobacterales</taxon>
        <taxon>Paracoccaceae</taxon>
        <taxon>Planktotalea</taxon>
    </lineage>
</organism>
<sequence length="120" mass="13662">MFARFSFILPLVLSACMSTADDPLYRQIDWSKSEEYKACKAKEDRSLAEYKVAKSAYDKAQSKYDYDAEMKKFEHEVAEFEAGERKLMPLRPSIIGQAGLPPMIPAVGQCFRPPEGWGQE</sequence>
<evidence type="ECO:0008006" key="4">
    <source>
        <dbReference type="Google" id="ProtNLM"/>
    </source>
</evidence>
<dbReference type="AlphaFoldDB" id="A0A1L9NSL3"/>